<dbReference type="InterPro" id="IPR009971">
    <property type="entry name" value="DUF1496"/>
</dbReference>
<dbReference type="AlphaFoldDB" id="A0A973W3Z5"/>
<sequence length="86" mass="9251">MWRSALAITVIACVMSRVASAQDIFLPDPQKIDSMTRNCVYNNAFYSQGALICLGGGRGLQCSSGSWVPTQDPTACKDQVPTPSPR</sequence>
<comment type="caution">
    <text evidence="3">The sequence shown here is derived from an EMBL/GenBank/DDBJ whole genome shotgun (WGS) entry which is preliminary data.</text>
</comment>
<feature type="signal peptide" evidence="2">
    <location>
        <begin position="1"/>
        <end position="21"/>
    </location>
</feature>
<keyword evidence="2" id="KW-0732">Signal</keyword>
<feature type="chain" id="PRO_5037101689" evidence="2">
    <location>
        <begin position="22"/>
        <end position="86"/>
    </location>
</feature>
<name>A0A973W3Z5_9BRAD</name>
<evidence type="ECO:0000313" key="3">
    <source>
        <dbReference type="EMBL" id="NVI46824.1"/>
    </source>
</evidence>
<dbReference type="EMBL" id="JAAOLE020000001">
    <property type="protein sequence ID" value="NVI46824.1"/>
    <property type="molecule type" value="Genomic_DNA"/>
</dbReference>
<evidence type="ECO:0000256" key="2">
    <source>
        <dbReference type="SAM" id="SignalP"/>
    </source>
</evidence>
<evidence type="ECO:0000256" key="1">
    <source>
        <dbReference type="SAM" id="MobiDB-lite"/>
    </source>
</evidence>
<organism evidence="3">
    <name type="scientific">Bradyrhizobium septentrionale</name>
    <dbReference type="NCBI Taxonomy" id="1404411"/>
    <lineage>
        <taxon>Bacteria</taxon>
        <taxon>Pseudomonadati</taxon>
        <taxon>Pseudomonadota</taxon>
        <taxon>Alphaproteobacteria</taxon>
        <taxon>Hyphomicrobiales</taxon>
        <taxon>Nitrobacteraceae</taxon>
        <taxon>Bradyrhizobium</taxon>
    </lineage>
</organism>
<proteinExistence type="predicted"/>
<reference evidence="3" key="1">
    <citation type="submission" date="2020-06" db="EMBL/GenBank/DDBJ databases">
        <title>Whole Genome Sequence of Bradyrhizobium sp. Strain 1S1.</title>
        <authorList>
            <person name="Bromfield E.S.P."/>
            <person name="Cloutier S."/>
        </authorList>
    </citation>
    <scope>NUCLEOTIDE SEQUENCE [LARGE SCALE GENOMIC DNA]</scope>
    <source>
        <strain evidence="3">1S1</strain>
    </source>
</reference>
<protein>
    <submittedName>
        <fullName evidence="3">DUF1496 domain-containing protein</fullName>
    </submittedName>
</protein>
<gene>
    <name evidence="3" type="ORF">HAP48_028455</name>
</gene>
<accession>A0A973W3Z5</accession>
<feature type="region of interest" description="Disordered" evidence="1">
    <location>
        <begin position="65"/>
        <end position="86"/>
    </location>
</feature>
<dbReference type="Pfam" id="PF07383">
    <property type="entry name" value="DUF1496"/>
    <property type="match status" value="1"/>
</dbReference>